<dbReference type="PROSITE" id="PS51257">
    <property type="entry name" value="PROKAR_LIPOPROTEIN"/>
    <property type="match status" value="1"/>
</dbReference>
<feature type="chain" id="PRO_5046897690" evidence="1">
    <location>
        <begin position="26"/>
        <end position="556"/>
    </location>
</feature>
<accession>A0ABS4IT69</accession>
<dbReference type="InterPro" id="IPR050490">
    <property type="entry name" value="Bact_solute-bd_prot1"/>
</dbReference>
<dbReference type="PANTHER" id="PTHR43649:SF12">
    <property type="entry name" value="DIACETYLCHITOBIOSE BINDING PROTEIN DASA"/>
    <property type="match status" value="1"/>
</dbReference>
<sequence>MQRKKYRPLLILSIACMLIASTACSKNEKEAANTASPAPTTPTSATGQPVEAIDPLGKFDPPIEVTSVRDVSASTQFRPGESISNNVWSREYEEKLGIKVKYLWTTNGDYIQKLNVSIASGELADIFGVRNVQLKQLVETNQLEDLTEIFEKYASPLTKKIINEDPRQLNSAKYNGKLMGIPHVGSPSDFSEVLWIRADWLKKLNLPEPKTMDDVFRIAEAFVTQDPDGNNKADTYGLGMTSGLATLKGFYNGYHAYPYAWIKDETGKLVYGSIQPEVKQALGKLQEMYKNKWIDREFAVKDPNKAIELLTSGKIGMQYGAWWNPTWPLQMNKDQDPDADWKSYGLPSIDSDTAKLQLDFPTGEYYVVKKGAKNPEAAIKMLNLMVDHAFSETADIENFFIANDGFLYNNYPLLYVAPVNGNLKIHLNLTKALEAKDPSTLNSEEKGYYDKIMAYRGGDNKNWYQEGMYGNISAWPSVKEKLDQNAIQYEEFYGTPTKTMGQKGAVLAKMMTETFTKIIMGEVPLDDFDTFVKNWKNLGGDEITKEVNEWAEQQQQ</sequence>
<dbReference type="SUPFAM" id="SSF53850">
    <property type="entry name" value="Periplasmic binding protein-like II"/>
    <property type="match status" value="1"/>
</dbReference>
<dbReference type="EMBL" id="JAGGLB010000006">
    <property type="protein sequence ID" value="MBP1990753.1"/>
    <property type="molecule type" value="Genomic_DNA"/>
</dbReference>
<evidence type="ECO:0000256" key="1">
    <source>
        <dbReference type="SAM" id="SignalP"/>
    </source>
</evidence>
<dbReference type="RefSeq" id="WP_209971517.1">
    <property type="nucleotide sequence ID" value="NZ_JAGGLB010000006.1"/>
</dbReference>
<dbReference type="PANTHER" id="PTHR43649">
    <property type="entry name" value="ARABINOSE-BINDING PROTEIN-RELATED"/>
    <property type="match status" value="1"/>
</dbReference>
<dbReference type="InterPro" id="IPR006059">
    <property type="entry name" value="SBP"/>
</dbReference>
<comment type="caution">
    <text evidence="2">The sequence shown here is derived from an EMBL/GenBank/DDBJ whole genome shotgun (WGS) entry which is preliminary data.</text>
</comment>
<reference evidence="2 3" key="1">
    <citation type="submission" date="2021-03" db="EMBL/GenBank/DDBJ databases">
        <title>Genomic Encyclopedia of Type Strains, Phase IV (KMG-IV): sequencing the most valuable type-strain genomes for metagenomic binning, comparative biology and taxonomic classification.</title>
        <authorList>
            <person name="Goeker M."/>
        </authorList>
    </citation>
    <scope>NUCLEOTIDE SEQUENCE [LARGE SCALE GENOMIC DNA]</scope>
    <source>
        <strain evidence="2 3">DSM 26048</strain>
    </source>
</reference>
<protein>
    <submittedName>
        <fullName evidence="2">Aldouronate transport system substrate-binding protein</fullName>
    </submittedName>
</protein>
<organism evidence="2 3">
    <name type="scientific">Paenibacillus eucommiae</name>
    <dbReference type="NCBI Taxonomy" id="1355755"/>
    <lineage>
        <taxon>Bacteria</taxon>
        <taxon>Bacillati</taxon>
        <taxon>Bacillota</taxon>
        <taxon>Bacilli</taxon>
        <taxon>Bacillales</taxon>
        <taxon>Paenibacillaceae</taxon>
        <taxon>Paenibacillus</taxon>
    </lineage>
</organism>
<feature type="signal peptide" evidence="1">
    <location>
        <begin position="1"/>
        <end position="25"/>
    </location>
</feature>
<dbReference type="Pfam" id="PF01547">
    <property type="entry name" value="SBP_bac_1"/>
    <property type="match status" value="1"/>
</dbReference>
<name>A0ABS4IT69_9BACL</name>
<evidence type="ECO:0000313" key="2">
    <source>
        <dbReference type="EMBL" id="MBP1990753.1"/>
    </source>
</evidence>
<gene>
    <name evidence="2" type="ORF">J2Z66_002359</name>
</gene>
<dbReference type="Proteomes" id="UP001519287">
    <property type="component" value="Unassembled WGS sequence"/>
</dbReference>
<proteinExistence type="predicted"/>
<keyword evidence="1" id="KW-0732">Signal</keyword>
<evidence type="ECO:0000313" key="3">
    <source>
        <dbReference type="Proteomes" id="UP001519287"/>
    </source>
</evidence>
<dbReference type="CDD" id="cd13580">
    <property type="entry name" value="PBP2_AlgQ_like_1"/>
    <property type="match status" value="1"/>
</dbReference>
<keyword evidence="3" id="KW-1185">Reference proteome</keyword>
<dbReference type="Gene3D" id="3.40.190.10">
    <property type="entry name" value="Periplasmic binding protein-like II"/>
    <property type="match status" value="3"/>
</dbReference>